<dbReference type="PANTHER" id="PTHR32039:SF7">
    <property type="entry name" value="COMPETENCE PROTEIN COMM"/>
    <property type="match status" value="1"/>
</dbReference>
<name>A0A372ME84_9SPIR</name>
<dbReference type="Proteomes" id="UP000264002">
    <property type="component" value="Unassembled WGS sequence"/>
</dbReference>
<dbReference type="Gene3D" id="3.30.230.10">
    <property type="match status" value="1"/>
</dbReference>
<dbReference type="PANTHER" id="PTHR32039">
    <property type="entry name" value="MAGNESIUM-CHELATASE SUBUNIT CHLI"/>
    <property type="match status" value="1"/>
</dbReference>
<dbReference type="AlphaFoldDB" id="A0A372ME84"/>
<dbReference type="InterPro" id="IPR001208">
    <property type="entry name" value="MCM_dom"/>
</dbReference>
<evidence type="ECO:0000256" key="2">
    <source>
        <dbReference type="ARBA" id="ARBA00022741"/>
    </source>
</evidence>
<dbReference type="InterPro" id="IPR020568">
    <property type="entry name" value="Ribosomal_Su5_D2-typ_SF"/>
</dbReference>
<dbReference type="SUPFAM" id="SSF54211">
    <property type="entry name" value="Ribosomal protein S5 domain 2-like"/>
    <property type="match status" value="1"/>
</dbReference>
<dbReference type="InterPro" id="IPR000523">
    <property type="entry name" value="Mg_chelatse_chII-like_cat_dom"/>
</dbReference>
<dbReference type="NCBIfam" id="TIGR00368">
    <property type="entry name" value="YifB family Mg chelatase-like AAA ATPase"/>
    <property type="match status" value="1"/>
</dbReference>
<dbReference type="InterPro" id="IPR003593">
    <property type="entry name" value="AAA+_ATPase"/>
</dbReference>
<dbReference type="GO" id="GO:0003677">
    <property type="term" value="F:DNA binding"/>
    <property type="evidence" value="ECO:0007669"/>
    <property type="project" value="InterPro"/>
</dbReference>
<dbReference type="EMBL" id="QUWK01000024">
    <property type="protein sequence ID" value="RFU93678.1"/>
    <property type="molecule type" value="Genomic_DNA"/>
</dbReference>
<dbReference type="RefSeq" id="WP_117331551.1">
    <property type="nucleotide sequence ID" value="NZ_QUWK01000024.1"/>
</dbReference>
<dbReference type="InterPro" id="IPR014721">
    <property type="entry name" value="Ribsml_uS5_D2-typ_fold_subgr"/>
</dbReference>
<organism evidence="5 6">
    <name type="scientific">Sphaerochaeta halotolerans</name>
    <dbReference type="NCBI Taxonomy" id="2293840"/>
    <lineage>
        <taxon>Bacteria</taxon>
        <taxon>Pseudomonadati</taxon>
        <taxon>Spirochaetota</taxon>
        <taxon>Spirochaetia</taxon>
        <taxon>Spirochaetales</taxon>
        <taxon>Sphaerochaetaceae</taxon>
        <taxon>Sphaerochaeta</taxon>
    </lineage>
</organism>
<dbReference type="SMART" id="SM00382">
    <property type="entry name" value="AAA"/>
    <property type="match status" value="1"/>
</dbReference>
<evidence type="ECO:0000256" key="1">
    <source>
        <dbReference type="ARBA" id="ARBA00006354"/>
    </source>
</evidence>
<dbReference type="Pfam" id="PF13541">
    <property type="entry name" value="ChlI"/>
    <property type="match status" value="1"/>
</dbReference>
<dbReference type="PRINTS" id="PR01657">
    <property type="entry name" value="MCMFAMILY"/>
</dbReference>
<keyword evidence="6" id="KW-1185">Reference proteome</keyword>
<reference evidence="5 6" key="2">
    <citation type="submission" date="2018-09" db="EMBL/GenBank/DDBJ databases">
        <title>Genome of Sphaerochaeta halotolerans strain 4-11.</title>
        <authorList>
            <person name="Nazina T.N."/>
            <person name="Sokolova D.S."/>
        </authorList>
    </citation>
    <scope>NUCLEOTIDE SEQUENCE [LARGE SCALE GENOMIC DNA]</scope>
    <source>
        <strain evidence="5 6">4-11</strain>
    </source>
</reference>
<dbReference type="InterPro" id="IPR027417">
    <property type="entry name" value="P-loop_NTPase"/>
</dbReference>
<accession>A0A372ME84</accession>
<dbReference type="Gene3D" id="3.40.50.300">
    <property type="entry name" value="P-loop containing nucleotide triphosphate hydrolases"/>
    <property type="match status" value="1"/>
</dbReference>
<dbReference type="SUPFAM" id="SSF52540">
    <property type="entry name" value="P-loop containing nucleoside triphosphate hydrolases"/>
    <property type="match status" value="1"/>
</dbReference>
<comment type="similarity">
    <text evidence="1">Belongs to the Mg-chelatase subunits D/I family. ComM subfamily.</text>
</comment>
<feature type="domain" description="AAA+ ATPase" evidence="4">
    <location>
        <begin position="215"/>
        <end position="395"/>
    </location>
</feature>
<reference evidence="6" key="1">
    <citation type="submission" date="2018-08" db="EMBL/GenBank/DDBJ databases">
        <authorList>
            <person name="Grouzdev D.S."/>
            <person name="Krutkina M.S."/>
        </authorList>
    </citation>
    <scope>NUCLEOTIDE SEQUENCE [LARGE SCALE GENOMIC DNA]</scope>
    <source>
        <strain evidence="6">4-11</strain>
    </source>
</reference>
<proteinExistence type="inferred from homology"/>
<sequence length="513" mass="56886">MATVIRSLGINGIEGYPLAVEVAIIAGLQATTIVGLGDAAVKEAKDRMEACTEELSFAYPSKKVVVNLSPSDIPKRGAYLDLPMLIGLLVESKQVRPRIEDWQEIACVGGISTTGALVGFNGVLPMAIQAHRMGWKKLIVPLDCANEASLVKGLDIIACETITQVIQFLEGRLHLSPHKTDQDPILRERTSKEGDFLDVVGHDDIMPYLAAAVAGNHNLLLVGIPGAGKTLMARLLPTILPPMNEQEILEVSSIYSIAGELDGHELKTNRPFRCPHYNMSSHALIGGGPQAKPGEVTLAHRGILFLDELPEFGRKTLESLRLPLEDKRVTISRVNQTNRYPSDFMLVAAMNPCPCGYAGTSRCECTPYAIRTYRQRISGPILDRIDMQKYVGRVEFKDGHLMKGNTSSKDLRNSVMEARERQKYRFQKGEEHITTNSQMNSSQLRKYCTLDDDCASLLQRTYERDQLSVRARYKTIKLARTFADIQGSASIERAHLIHALFSRDLEKEISHHA</sequence>
<dbReference type="InterPro" id="IPR045006">
    <property type="entry name" value="CHLI-like"/>
</dbReference>
<gene>
    <name evidence="5" type="ORF">DYP60_13540</name>
</gene>
<dbReference type="GO" id="GO:0005524">
    <property type="term" value="F:ATP binding"/>
    <property type="evidence" value="ECO:0007669"/>
    <property type="project" value="UniProtKB-KW"/>
</dbReference>
<dbReference type="Pfam" id="PF01078">
    <property type="entry name" value="Mg_chelatase"/>
    <property type="match status" value="1"/>
</dbReference>
<dbReference type="Pfam" id="PF13335">
    <property type="entry name" value="Mg_chelatase_C"/>
    <property type="match status" value="1"/>
</dbReference>
<evidence type="ECO:0000256" key="3">
    <source>
        <dbReference type="ARBA" id="ARBA00022840"/>
    </source>
</evidence>
<protein>
    <submittedName>
        <fullName evidence="5">ATP-binding protein</fullName>
    </submittedName>
</protein>
<dbReference type="InterPro" id="IPR025158">
    <property type="entry name" value="Mg_chelat-rel_C"/>
</dbReference>
<dbReference type="InterPro" id="IPR004482">
    <property type="entry name" value="Mg_chelat-rel"/>
</dbReference>
<evidence type="ECO:0000313" key="5">
    <source>
        <dbReference type="EMBL" id="RFU93678.1"/>
    </source>
</evidence>
<keyword evidence="3 5" id="KW-0067">ATP-binding</keyword>
<comment type="caution">
    <text evidence="5">The sequence shown here is derived from an EMBL/GenBank/DDBJ whole genome shotgun (WGS) entry which is preliminary data.</text>
</comment>
<evidence type="ECO:0000313" key="6">
    <source>
        <dbReference type="Proteomes" id="UP000264002"/>
    </source>
</evidence>
<evidence type="ECO:0000259" key="4">
    <source>
        <dbReference type="SMART" id="SM00382"/>
    </source>
</evidence>
<keyword evidence="2" id="KW-0547">Nucleotide-binding</keyword>